<keyword evidence="6" id="KW-1185">Reference proteome</keyword>
<dbReference type="Pfam" id="PF00072">
    <property type="entry name" value="Response_reg"/>
    <property type="match status" value="1"/>
</dbReference>
<reference evidence="5 6" key="1">
    <citation type="submission" date="2015-07" db="EMBL/GenBank/DDBJ databases">
        <title>Whole genome sequence of Herpetosiphon geysericola DSM 7119.</title>
        <authorList>
            <person name="Hemp J."/>
            <person name="Ward L.M."/>
            <person name="Pace L.A."/>
            <person name="Fischer W.W."/>
        </authorList>
    </citation>
    <scope>NUCLEOTIDE SEQUENCE [LARGE SCALE GENOMIC DNA]</scope>
    <source>
        <strain evidence="5 6">DSM 7119</strain>
    </source>
</reference>
<dbReference type="STRING" id="70996.SE18_15405"/>
<dbReference type="InterPro" id="IPR001789">
    <property type="entry name" value="Sig_transdc_resp-reg_receiver"/>
</dbReference>
<feature type="domain" description="Response regulatory" evidence="4">
    <location>
        <begin position="1"/>
        <end position="114"/>
    </location>
</feature>
<dbReference type="PANTHER" id="PTHR44591">
    <property type="entry name" value="STRESS RESPONSE REGULATOR PROTEIN 1"/>
    <property type="match status" value="1"/>
</dbReference>
<accession>A0A0P6Y2Y3</accession>
<dbReference type="InterPro" id="IPR050595">
    <property type="entry name" value="Bact_response_regulator"/>
</dbReference>
<gene>
    <name evidence="5" type="ORF">SE18_15405</name>
</gene>
<keyword evidence="2" id="KW-0902">Two-component regulatory system</keyword>
<dbReference type="Proteomes" id="UP000050277">
    <property type="component" value="Unassembled WGS sequence"/>
</dbReference>
<dbReference type="SUPFAM" id="SSF52172">
    <property type="entry name" value="CheY-like"/>
    <property type="match status" value="1"/>
</dbReference>
<dbReference type="CDD" id="cd00156">
    <property type="entry name" value="REC"/>
    <property type="match status" value="1"/>
</dbReference>
<dbReference type="SMART" id="SM00448">
    <property type="entry name" value="REC"/>
    <property type="match status" value="1"/>
</dbReference>
<dbReference type="GO" id="GO:0000160">
    <property type="term" value="P:phosphorelay signal transduction system"/>
    <property type="evidence" value="ECO:0007669"/>
    <property type="project" value="UniProtKB-KW"/>
</dbReference>
<evidence type="ECO:0000313" key="5">
    <source>
        <dbReference type="EMBL" id="KPL86224.1"/>
    </source>
</evidence>
<keyword evidence="1 3" id="KW-0597">Phosphoprotein</keyword>
<feature type="modified residue" description="4-aspartylphosphate" evidence="3">
    <location>
        <position position="50"/>
    </location>
</feature>
<evidence type="ECO:0000256" key="3">
    <source>
        <dbReference type="PROSITE-ProRule" id="PRU00169"/>
    </source>
</evidence>
<dbReference type="InterPro" id="IPR011006">
    <property type="entry name" value="CheY-like_superfamily"/>
</dbReference>
<dbReference type="RefSeq" id="WP_054535345.1">
    <property type="nucleotide sequence ID" value="NZ_LGKP01000022.1"/>
</dbReference>
<proteinExistence type="predicted"/>
<protein>
    <recommendedName>
        <fullName evidence="4">Response regulatory domain-containing protein</fullName>
    </recommendedName>
</protein>
<dbReference type="PANTHER" id="PTHR44591:SF14">
    <property type="entry name" value="PROTEIN PILG"/>
    <property type="match status" value="1"/>
</dbReference>
<organism evidence="5 6">
    <name type="scientific">Herpetosiphon geysericola</name>
    <dbReference type="NCBI Taxonomy" id="70996"/>
    <lineage>
        <taxon>Bacteria</taxon>
        <taxon>Bacillati</taxon>
        <taxon>Chloroflexota</taxon>
        <taxon>Chloroflexia</taxon>
        <taxon>Herpetosiphonales</taxon>
        <taxon>Herpetosiphonaceae</taxon>
        <taxon>Herpetosiphon</taxon>
    </lineage>
</organism>
<dbReference type="OrthoDB" id="457440at2"/>
<evidence type="ECO:0000313" key="6">
    <source>
        <dbReference type="Proteomes" id="UP000050277"/>
    </source>
</evidence>
<dbReference type="PROSITE" id="PS50110">
    <property type="entry name" value="RESPONSE_REGULATORY"/>
    <property type="match status" value="1"/>
</dbReference>
<dbReference type="EMBL" id="LGKP01000022">
    <property type="protein sequence ID" value="KPL86224.1"/>
    <property type="molecule type" value="Genomic_DNA"/>
</dbReference>
<evidence type="ECO:0000256" key="1">
    <source>
        <dbReference type="ARBA" id="ARBA00022553"/>
    </source>
</evidence>
<dbReference type="AlphaFoldDB" id="A0A0P6Y2Y3"/>
<comment type="caution">
    <text evidence="5">The sequence shown here is derived from an EMBL/GenBank/DDBJ whole genome shotgun (WGS) entry which is preliminary data.</text>
</comment>
<name>A0A0P6Y2Y3_9CHLR</name>
<evidence type="ECO:0000259" key="4">
    <source>
        <dbReference type="PROSITE" id="PS50110"/>
    </source>
</evidence>
<evidence type="ECO:0000256" key="2">
    <source>
        <dbReference type="ARBA" id="ARBA00023012"/>
    </source>
</evidence>
<dbReference type="Gene3D" id="3.40.50.2300">
    <property type="match status" value="1"/>
</dbReference>
<sequence>MVLVVDDSPFIRAFVAAALARIDVATCEAESVRAARAIWHNLPLDAVVVDFELPDEPGVALCQEMQRSSTVPVVLISGHSEDDVRAQFPVHQQPYFLAKPFTLHQIQGLIRQIIGVAC</sequence>